<reference evidence="3" key="1">
    <citation type="submission" date="2025-08" db="UniProtKB">
        <authorList>
            <consortium name="RefSeq"/>
        </authorList>
    </citation>
    <scope>IDENTIFICATION</scope>
    <source>
        <tissue evidence="3">Whole organism</tissue>
    </source>
</reference>
<dbReference type="Proteomes" id="UP000504606">
    <property type="component" value="Unplaced"/>
</dbReference>
<organism evidence="2 3">
    <name type="scientific">Frankliniella occidentalis</name>
    <name type="common">Western flower thrips</name>
    <name type="synonym">Euthrips occidentalis</name>
    <dbReference type="NCBI Taxonomy" id="133901"/>
    <lineage>
        <taxon>Eukaryota</taxon>
        <taxon>Metazoa</taxon>
        <taxon>Ecdysozoa</taxon>
        <taxon>Arthropoda</taxon>
        <taxon>Hexapoda</taxon>
        <taxon>Insecta</taxon>
        <taxon>Pterygota</taxon>
        <taxon>Neoptera</taxon>
        <taxon>Paraneoptera</taxon>
        <taxon>Thysanoptera</taxon>
        <taxon>Terebrantia</taxon>
        <taxon>Thripoidea</taxon>
        <taxon>Thripidae</taxon>
        <taxon>Frankliniella</taxon>
    </lineage>
</organism>
<dbReference type="GeneID" id="113209939"/>
<evidence type="ECO:0000256" key="1">
    <source>
        <dbReference type="SAM" id="SignalP"/>
    </source>
</evidence>
<accession>A0A6J1SRH9</accession>
<dbReference type="OrthoDB" id="10655598at2759"/>
<dbReference type="KEGG" id="foc:113209939"/>
<dbReference type="AlphaFoldDB" id="A0A6J1SRH9"/>
<proteinExistence type="predicted"/>
<keyword evidence="2" id="KW-1185">Reference proteome</keyword>
<sequence>MSRISIVVLFSLSVAAAVAEDYEAAAARLRLQAAALPAQLTRQLSTAMTKLQSDYDAFQDTQIKQTRGDVLAAVEKAVAAYNKVRAAQKAALDAFPKTVGEEAGRFATNYTTIIDKWLKDKTVAANQAINRPAILGTRQAKQALLIKWEEELIELEFNMRFPIKTSFRNVSANPSVQDAAVVVAVNLRNELVRLQETLNTFLTVEVANQVSAFAAQAQSELFHVAVSAEGIN</sequence>
<name>A0A6J1SRH9_FRAOC</name>
<evidence type="ECO:0000313" key="3">
    <source>
        <dbReference type="RefSeq" id="XP_026283497.1"/>
    </source>
</evidence>
<feature type="signal peptide" evidence="1">
    <location>
        <begin position="1"/>
        <end position="19"/>
    </location>
</feature>
<keyword evidence="1" id="KW-0732">Signal</keyword>
<feature type="chain" id="PRO_5026792373" evidence="1">
    <location>
        <begin position="20"/>
        <end position="232"/>
    </location>
</feature>
<evidence type="ECO:0000313" key="2">
    <source>
        <dbReference type="Proteomes" id="UP000504606"/>
    </source>
</evidence>
<dbReference type="RefSeq" id="XP_026283497.1">
    <property type="nucleotide sequence ID" value="XM_026427712.2"/>
</dbReference>
<protein>
    <submittedName>
        <fullName evidence="3">Uncharacterized protein LOC113209939 isoform X1</fullName>
    </submittedName>
</protein>
<gene>
    <name evidence="3" type="primary">LOC113209939</name>
</gene>